<feature type="transmembrane region" description="Helical" evidence="1">
    <location>
        <begin position="287"/>
        <end position="308"/>
    </location>
</feature>
<feature type="transmembrane region" description="Helical" evidence="1">
    <location>
        <begin position="320"/>
        <end position="337"/>
    </location>
</feature>
<dbReference type="InterPro" id="IPR025291">
    <property type="entry name" value="DUF4153"/>
</dbReference>
<feature type="transmembrane region" description="Helical" evidence="1">
    <location>
        <begin position="220"/>
        <end position="240"/>
    </location>
</feature>
<feature type="transmembrane region" description="Helical" evidence="1">
    <location>
        <begin position="252"/>
        <end position="275"/>
    </location>
</feature>
<protein>
    <submittedName>
        <fullName evidence="2">DUF4153 domain-containing protein</fullName>
    </submittedName>
</protein>
<feature type="transmembrane region" description="Helical" evidence="1">
    <location>
        <begin position="144"/>
        <end position="166"/>
    </location>
</feature>
<proteinExistence type="predicted"/>
<evidence type="ECO:0000313" key="2">
    <source>
        <dbReference type="EMBL" id="WRQ87048.1"/>
    </source>
</evidence>
<evidence type="ECO:0000313" key="3">
    <source>
        <dbReference type="Proteomes" id="UP000738431"/>
    </source>
</evidence>
<reference evidence="2 3" key="1">
    <citation type="submission" date="2023-12" db="EMBL/GenBank/DDBJ databases">
        <title>Description of an unclassified Opitutus bacterium of Verrucomicrobiota.</title>
        <authorList>
            <person name="Zhang D.-F."/>
        </authorList>
    </citation>
    <scope>NUCLEOTIDE SEQUENCE [LARGE SCALE GENOMIC DNA]</scope>
    <source>
        <strain evidence="2 3">WL0086</strain>
    </source>
</reference>
<keyword evidence="1" id="KW-0472">Membrane</keyword>
<feature type="transmembrane region" description="Helical" evidence="1">
    <location>
        <begin position="186"/>
        <end position="208"/>
    </location>
</feature>
<dbReference type="Proteomes" id="UP000738431">
    <property type="component" value="Chromosome"/>
</dbReference>
<feature type="transmembrane region" description="Helical" evidence="1">
    <location>
        <begin position="21"/>
        <end position="39"/>
    </location>
</feature>
<keyword evidence="1" id="KW-1133">Transmembrane helix</keyword>
<evidence type="ECO:0000256" key="1">
    <source>
        <dbReference type="SAM" id="Phobius"/>
    </source>
</evidence>
<dbReference type="RefSeq" id="WP_221029538.1">
    <property type="nucleotide sequence ID" value="NZ_CP139781.1"/>
</dbReference>
<name>A0ABZ1C6M1_9BACT</name>
<feature type="transmembrane region" description="Helical" evidence="1">
    <location>
        <begin position="110"/>
        <end position="129"/>
    </location>
</feature>
<keyword evidence="3" id="KW-1185">Reference proteome</keyword>
<feature type="transmembrane region" description="Helical" evidence="1">
    <location>
        <begin position="349"/>
        <end position="370"/>
    </location>
</feature>
<feature type="transmembrane region" description="Helical" evidence="1">
    <location>
        <begin position="51"/>
        <end position="71"/>
    </location>
</feature>
<feature type="transmembrane region" description="Helical" evidence="1">
    <location>
        <begin position="78"/>
        <end position="98"/>
    </location>
</feature>
<organism evidence="2 3">
    <name type="scientific">Actomonas aquatica</name>
    <dbReference type="NCBI Taxonomy" id="2866162"/>
    <lineage>
        <taxon>Bacteria</taxon>
        <taxon>Pseudomonadati</taxon>
        <taxon>Verrucomicrobiota</taxon>
        <taxon>Opitutia</taxon>
        <taxon>Opitutales</taxon>
        <taxon>Opitutaceae</taxon>
        <taxon>Actomonas</taxon>
    </lineage>
</organism>
<dbReference type="EMBL" id="CP139781">
    <property type="protein sequence ID" value="WRQ87048.1"/>
    <property type="molecule type" value="Genomic_DNA"/>
</dbReference>
<keyword evidence="1" id="KW-0812">Transmembrane</keyword>
<gene>
    <name evidence="2" type="ORF">K1X11_019715</name>
</gene>
<sequence length="580" mass="63694">MRLADRIRSATTTAVAVARRFPASVFLSVAATLCAWLALEDAFRFDADYLWRAMFGCLLGLPFTVAVTLAVEDHPNRWFRFLPGLGLLISAACTVRLVTLPDPIPATEAFRLTTLSLASHFSVAVLPFLRRPGDDAYWAFQVRLFLRFLLGALYAGVLFGGLALALLSVDRLLELDIDDERYGQLWFFMAGLVHPLFTLGGLPRVAAAQPFSASTGLRRFVQFALVPLTALYLVILYLYAGKIAVVGELPNGWVGLPVLILTVVGILSALLLHPWAADATTKWVRHFTRGFFALTLPLTGLLALSIAVRIADYGVTESRYYVVLLTGWLVVVCLIRTKQPHRDLRLIPASLLVLCLIASFGPWGATAWSLRSQTARAETLVAALNLRDADGNLHAFTAIGASEETLAQADSLSDTLRYLNSRHGFAEVPASLRADHGNIHDLISDLALRPFNARTASQVYLATQSSNRLRVPFPAEVVEVRAWEQKGHLMLRHLGWVLTNTGELLQLRSPDGATAVLTATQIRDAANLSQSPYKPEDLTFDFTFADGRRARIAFFNVTLEEAPAIAPRIIVANFLIALPL</sequence>
<dbReference type="Pfam" id="PF13687">
    <property type="entry name" value="DUF4153"/>
    <property type="match status" value="1"/>
</dbReference>
<accession>A0ABZ1C6M1</accession>